<protein>
    <submittedName>
        <fullName evidence="1">Uncharacterized protein</fullName>
    </submittedName>
</protein>
<dbReference type="Proteomes" id="UP000324222">
    <property type="component" value="Unassembled WGS sequence"/>
</dbReference>
<sequence>MARVFSILTPSPIAPVGSLEECVGSAVQLLPISSAGNLIYSGGHIRAHITSQVHLGGNHLEPEYPGDM</sequence>
<keyword evidence="2" id="KW-1185">Reference proteome</keyword>
<proteinExistence type="predicted"/>
<name>A0A5B7GIH7_PORTR</name>
<evidence type="ECO:0000313" key="2">
    <source>
        <dbReference type="Proteomes" id="UP000324222"/>
    </source>
</evidence>
<dbReference type="AlphaFoldDB" id="A0A5B7GIH7"/>
<comment type="caution">
    <text evidence="1">The sequence shown here is derived from an EMBL/GenBank/DDBJ whole genome shotgun (WGS) entry which is preliminary data.</text>
</comment>
<accession>A0A5B7GIH7</accession>
<dbReference type="EMBL" id="VSRR010014681">
    <property type="protein sequence ID" value="MPC57309.1"/>
    <property type="molecule type" value="Genomic_DNA"/>
</dbReference>
<reference evidence="1 2" key="1">
    <citation type="submission" date="2019-05" db="EMBL/GenBank/DDBJ databases">
        <title>Another draft genome of Portunus trituberculatus and its Hox gene families provides insights of decapod evolution.</title>
        <authorList>
            <person name="Jeong J.-H."/>
            <person name="Song I."/>
            <person name="Kim S."/>
            <person name="Choi T."/>
            <person name="Kim D."/>
            <person name="Ryu S."/>
            <person name="Kim W."/>
        </authorList>
    </citation>
    <scope>NUCLEOTIDE SEQUENCE [LARGE SCALE GENOMIC DNA]</scope>
    <source>
        <tissue evidence="1">Muscle</tissue>
    </source>
</reference>
<organism evidence="1 2">
    <name type="scientific">Portunus trituberculatus</name>
    <name type="common">Swimming crab</name>
    <name type="synonym">Neptunus trituberculatus</name>
    <dbReference type="NCBI Taxonomy" id="210409"/>
    <lineage>
        <taxon>Eukaryota</taxon>
        <taxon>Metazoa</taxon>
        <taxon>Ecdysozoa</taxon>
        <taxon>Arthropoda</taxon>
        <taxon>Crustacea</taxon>
        <taxon>Multicrustacea</taxon>
        <taxon>Malacostraca</taxon>
        <taxon>Eumalacostraca</taxon>
        <taxon>Eucarida</taxon>
        <taxon>Decapoda</taxon>
        <taxon>Pleocyemata</taxon>
        <taxon>Brachyura</taxon>
        <taxon>Eubrachyura</taxon>
        <taxon>Portunoidea</taxon>
        <taxon>Portunidae</taxon>
        <taxon>Portuninae</taxon>
        <taxon>Portunus</taxon>
    </lineage>
</organism>
<evidence type="ECO:0000313" key="1">
    <source>
        <dbReference type="EMBL" id="MPC57309.1"/>
    </source>
</evidence>
<gene>
    <name evidence="1" type="ORF">E2C01_051286</name>
</gene>